<feature type="transmembrane region" description="Helical" evidence="1">
    <location>
        <begin position="6"/>
        <end position="21"/>
    </location>
</feature>
<feature type="transmembrane region" description="Helical" evidence="1">
    <location>
        <begin position="261"/>
        <end position="278"/>
    </location>
</feature>
<dbReference type="PROSITE" id="PS50244">
    <property type="entry name" value="S5A_REDUCTASE"/>
    <property type="match status" value="1"/>
</dbReference>
<keyword evidence="1" id="KW-1133">Transmembrane helix</keyword>
<proteinExistence type="predicted"/>
<dbReference type="Pfam" id="PF06966">
    <property type="entry name" value="DUF1295"/>
    <property type="match status" value="1"/>
</dbReference>
<dbReference type="PANTHER" id="PTHR32251">
    <property type="entry name" value="3-OXO-5-ALPHA-STEROID 4-DEHYDROGENASE"/>
    <property type="match status" value="1"/>
</dbReference>
<evidence type="ECO:0000313" key="3">
    <source>
        <dbReference type="Proteomes" id="UP000092498"/>
    </source>
</evidence>
<feature type="transmembrane region" description="Helical" evidence="1">
    <location>
        <begin position="52"/>
        <end position="74"/>
    </location>
</feature>
<keyword evidence="3" id="KW-1185">Reference proteome</keyword>
<dbReference type="AlphaFoldDB" id="A0A1B1AMV9"/>
<dbReference type="STRING" id="1759059.ATE48_02250"/>
<keyword evidence="1" id="KW-0472">Membrane</keyword>
<reference evidence="2 3" key="1">
    <citation type="submission" date="2015-11" db="EMBL/GenBank/DDBJ databases">
        <title>Whole-Genome Sequence of Candidatus Oderbacter manganicum from the National Park Lower Oder Valley, Germany.</title>
        <authorList>
            <person name="Braun B."/>
            <person name="Liere K."/>
            <person name="Szewzyk U."/>
        </authorList>
    </citation>
    <scope>NUCLEOTIDE SEQUENCE [LARGE SCALE GENOMIC DNA]</scope>
    <source>
        <strain evidence="2 3">OTSz_A_272</strain>
    </source>
</reference>
<gene>
    <name evidence="2" type="ORF">ATE48_02250</name>
</gene>
<dbReference type="GO" id="GO:0016020">
    <property type="term" value="C:membrane"/>
    <property type="evidence" value="ECO:0007669"/>
    <property type="project" value="TreeGrafter"/>
</dbReference>
<sequence length="311" mass="34246">MGPVAIGWGVLALIWLTFARREPRGRSWHIVLALAPLVAFSMAIWGPEQVAAATQVWLLMGGGVLGAVAIAWLWGTAARNHGVMDIVYSLSAFAGALVGAWAVGFDPWILAALAPIAIWSVRLAVQTFGHNIGSERQPYASWRKRFGAKWLWWSGFQIHLLQGVTVWLWCAPLAFAFVAPAPAPLWPLVLGGAIWSAGFILQSTADRQLAAFKAEPSNRGKLLDTGVWSFVRHPNYLGEAVMWWGFSAFALAHPWGWLTVFAPLYATWFMGYASAAPYKERHMAKTRPEAWAAYVARTPRFVPWPISKAGP</sequence>
<dbReference type="InParanoid" id="A0A1B1AMV9"/>
<accession>A0A1B1AMV9</accession>
<feature type="transmembrane region" description="Helical" evidence="1">
    <location>
        <begin position="184"/>
        <end position="201"/>
    </location>
</feature>
<organism evidence="2 3">
    <name type="scientific">Candidatus Viadribacter manganicus</name>
    <dbReference type="NCBI Taxonomy" id="1759059"/>
    <lineage>
        <taxon>Bacteria</taxon>
        <taxon>Pseudomonadati</taxon>
        <taxon>Pseudomonadota</taxon>
        <taxon>Alphaproteobacteria</taxon>
        <taxon>Hyphomonadales</taxon>
        <taxon>Hyphomonadaceae</taxon>
        <taxon>Candidatus Viadribacter</taxon>
    </lineage>
</organism>
<dbReference type="Gene3D" id="1.20.120.1630">
    <property type="match status" value="1"/>
</dbReference>
<keyword evidence="1" id="KW-0812">Transmembrane</keyword>
<dbReference type="Proteomes" id="UP000092498">
    <property type="component" value="Chromosome"/>
</dbReference>
<feature type="transmembrane region" description="Helical" evidence="1">
    <location>
        <begin position="86"/>
        <end position="103"/>
    </location>
</feature>
<dbReference type="PANTHER" id="PTHR32251:SF17">
    <property type="entry name" value="STEROID 5-ALPHA REDUCTASE C-TERMINAL DOMAIN-CONTAINING PROTEIN"/>
    <property type="match status" value="1"/>
</dbReference>
<dbReference type="InterPro" id="IPR010721">
    <property type="entry name" value="UstE-like"/>
</dbReference>
<feature type="transmembrane region" description="Helical" evidence="1">
    <location>
        <begin position="150"/>
        <end position="178"/>
    </location>
</feature>
<evidence type="ECO:0000256" key="1">
    <source>
        <dbReference type="SAM" id="Phobius"/>
    </source>
</evidence>
<dbReference type="KEGG" id="cbot:ATE48_02250"/>
<name>A0A1B1AMV9_9PROT</name>
<protein>
    <submittedName>
        <fullName evidence="2">Uncharacterized protein</fullName>
    </submittedName>
</protein>
<feature type="transmembrane region" description="Helical" evidence="1">
    <location>
        <begin position="28"/>
        <end position="46"/>
    </location>
</feature>
<evidence type="ECO:0000313" key="2">
    <source>
        <dbReference type="EMBL" id="ANP47909.1"/>
    </source>
</evidence>
<dbReference type="EMBL" id="CP013244">
    <property type="protein sequence ID" value="ANP47909.1"/>
    <property type="molecule type" value="Genomic_DNA"/>
</dbReference>